<evidence type="ECO:0008006" key="5">
    <source>
        <dbReference type="Google" id="ProtNLM"/>
    </source>
</evidence>
<gene>
    <name evidence="2" type="ORF">ECRA1380_LOCUS15741</name>
    <name evidence="3" type="ORF">ECRASSUSDP1_LOCUS23369</name>
</gene>
<evidence type="ECO:0000256" key="1">
    <source>
        <dbReference type="SAM" id="SignalP"/>
    </source>
</evidence>
<reference evidence="3" key="2">
    <citation type="submission" date="2023-07" db="EMBL/GenBank/DDBJ databases">
        <authorList>
            <consortium name="AG Swart"/>
            <person name="Singh M."/>
            <person name="Singh A."/>
            <person name="Seah K."/>
            <person name="Emmerich C."/>
        </authorList>
    </citation>
    <scope>NUCLEOTIDE SEQUENCE</scope>
    <source>
        <strain evidence="3">DP1</strain>
    </source>
</reference>
<evidence type="ECO:0000313" key="2">
    <source>
        <dbReference type="EMBL" id="CAE0390765.1"/>
    </source>
</evidence>
<dbReference type="AlphaFoldDB" id="A0A7S3P0Y0"/>
<organism evidence="2">
    <name type="scientific">Euplotes crassus</name>
    <dbReference type="NCBI Taxonomy" id="5936"/>
    <lineage>
        <taxon>Eukaryota</taxon>
        <taxon>Sar</taxon>
        <taxon>Alveolata</taxon>
        <taxon>Ciliophora</taxon>
        <taxon>Intramacronucleata</taxon>
        <taxon>Spirotrichea</taxon>
        <taxon>Hypotrichia</taxon>
        <taxon>Euplotida</taxon>
        <taxon>Euplotidae</taxon>
        <taxon>Moneuplotes</taxon>
    </lineage>
</organism>
<sequence length="165" mass="19025">MNMNSNVLVLLLGLVAFATVVRAEDPPEFTNEADELATIHLHSFEHFDYLDILYKLMGHNSDTWICLFYIDEDHHKTERDRVKKLIFKDNPELKYCEANISEPQYAPLRNVIRFPQHASADEFPMILILKNKEGKMVYGTAVAKKAADIIKKMKEAEEAEANNTR</sequence>
<evidence type="ECO:0000313" key="4">
    <source>
        <dbReference type="Proteomes" id="UP001295684"/>
    </source>
</evidence>
<name>A0A7S3P0Y0_EUPCR</name>
<evidence type="ECO:0000313" key="3">
    <source>
        <dbReference type="EMBL" id="CAI2381903.1"/>
    </source>
</evidence>
<reference evidence="2" key="1">
    <citation type="submission" date="2021-01" db="EMBL/GenBank/DDBJ databases">
        <authorList>
            <person name="Corre E."/>
            <person name="Pelletier E."/>
            <person name="Niang G."/>
            <person name="Scheremetjew M."/>
            <person name="Finn R."/>
            <person name="Kale V."/>
            <person name="Holt S."/>
            <person name="Cochrane G."/>
            <person name="Meng A."/>
            <person name="Brown T."/>
            <person name="Cohen L."/>
        </authorList>
    </citation>
    <scope>NUCLEOTIDE SEQUENCE</scope>
    <source>
        <strain evidence="2">CT5</strain>
    </source>
</reference>
<proteinExistence type="predicted"/>
<keyword evidence="1" id="KW-0732">Signal</keyword>
<dbReference type="EMBL" id="HBIK01033449">
    <property type="protein sequence ID" value="CAE0390765.1"/>
    <property type="molecule type" value="Transcribed_RNA"/>
</dbReference>
<keyword evidence="4" id="KW-1185">Reference proteome</keyword>
<dbReference type="Proteomes" id="UP001295684">
    <property type="component" value="Unassembled WGS sequence"/>
</dbReference>
<feature type="chain" id="PRO_5042409340" description="Thioredoxin domain-containing protein" evidence="1">
    <location>
        <begin position="24"/>
        <end position="165"/>
    </location>
</feature>
<accession>A0A7S3P0Y0</accession>
<dbReference type="EMBL" id="CAMPGE010024034">
    <property type="protein sequence ID" value="CAI2381903.1"/>
    <property type="molecule type" value="Genomic_DNA"/>
</dbReference>
<protein>
    <recommendedName>
        <fullName evidence="5">Thioredoxin domain-containing protein</fullName>
    </recommendedName>
</protein>
<feature type="signal peptide" evidence="1">
    <location>
        <begin position="1"/>
        <end position="23"/>
    </location>
</feature>